<dbReference type="EMBL" id="BMGP01000002">
    <property type="protein sequence ID" value="GGF22542.1"/>
    <property type="molecule type" value="Genomic_DNA"/>
</dbReference>
<dbReference type="Pfam" id="PF00196">
    <property type="entry name" value="GerE"/>
    <property type="match status" value="1"/>
</dbReference>
<proteinExistence type="predicted"/>
<comment type="caution">
    <text evidence="4">The sequence shown here is derived from an EMBL/GenBank/DDBJ whole genome shotgun (WGS) entry which is preliminary data.</text>
</comment>
<dbReference type="PRINTS" id="PR00038">
    <property type="entry name" value="HTHLUXR"/>
</dbReference>
<evidence type="ECO:0000259" key="3">
    <source>
        <dbReference type="PROSITE" id="PS50043"/>
    </source>
</evidence>
<dbReference type="PROSITE" id="PS50043">
    <property type="entry name" value="HTH_LUXR_2"/>
    <property type="match status" value="1"/>
</dbReference>
<dbReference type="GO" id="GO:0003677">
    <property type="term" value="F:DNA binding"/>
    <property type="evidence" value="ECO:0007669"/>
    <property type="project" value="UniProtKB-KW"/>
</dbReference>
<evidence type="ECO:0000256" key="1">
    <source>
        <dbReference type="ARBA" id="ARBA00023125"/>
    </source>
</evidence>
<dbReference type="InterPro" id="IPR016032">
    <property type="entry name" value="Sig_transdc_resp-reg_C-effctor"/>
</dbReference>
<evidence type="ECO:0000256" key="2">
    <source>
        <dbReference type="SAM" id="MobiDB-lite"/>
    </source>
</evidence>
<dbReference type="GO" id="GO:0006355">
    <property type="term" value="P:regulation of DNA-templated transcription"/>
    <property type="evidence" value="ECO:0007669"/>
    <property type="project" value="InterPro"/>
</dbReference>
<gene>
    <name evidence="4" type="ORF">GCM10011399_15280</name>
</gene>
<keyword evidence="1" id="KW-0238">DNA-binding</keyword>
<dbReference type="RefSeq" id="WP_188676089.1">
    <property type="nucleotide sequence ID" value="NZ_BMGP01000002.1"/>
</dbReference>
<dbReference type="InterPro" id="IPR036388">
    <property type="entry name" value="WH-like_DNA-bd_sf"/>
</dbReference>
<dbReference type="SMART" id="SM00421">
    <property type="entry name" value="HTH_LUXR"/>
    <property type="match status" value="1"/>
</dbReference>
<dbReference type="Proteomes" id="UP000598775">
    <property type="component" value="Unassembled WGS sequence"/>
</dbReference>
<dbReference type="PANTHER" id="PTHR43214:SF42">
    <property type="entry name" value="TRANSCRIPTIONAL REGULATORY PROTEIN DESR"/>
    <property type="match status" value="1"/>
</dbReference>
<feature type="region of interest" description="Disordered" evidence="2">
    <location>
        <begin position="135"/>
        <end position="173"/>
    </location>
</feature>
<keyword evidence="5" id="KW-1185">Reference proteome</keyword>
<dbReference type="InterPro" id="IPR000792">
    <property type="entry name" value="Tscrpt_reg_LuxR_C"/>
</dbReference>
<dbReference type="Gene3D" id="1.10.10.10">
    <property type="entry name" value="Winged helix-like DNA-binding domain superfamily/Winged helix DNA-binding domain"/>
    <property type="match status" value="1"/>
</dbReference>
<feature type="domain" description="HTH luxR-type" evidence="3">
    <location>
        <begin position="357"/>
        <end position="429"/>
    </location>
</feature>
<dbReference type="InterPro" id="IPR039420">
    <property type="entry name" value="WalR-like"/>
</dbReference>
<dbReference type="CDD" id="cd06170">
    <property type="entry name" value="LuxR_C_like"/>
    <property type="match status" value="1"/>
</dbReference>
<feature type="compositionally biased region" description="Low complexity" evidence="2">
    <location>
        <begin position="135"/>
        <end position="159"/>
    </location>
</feature>
<feature type="region of interest" description="Disordered" evidence="2">
    <location>
        <begin position="1"/>
        <end position="23"/>
    </location>
</feature>
<evidence type="ECO:0000313" key="4">
    <source>
        <dbReference type="EMBL" id="GGF22542.1"/>
    </source>
</evidence>
<dbReference type="AlphaFoldDB" id="A0A917B551"/>
<dbReference type="SUPFAM" id="SSF46894">
    <property type="entry name" value="C-terminal effector domain of the bipartite response regulators"/>
    <property type="match status" value="1"/>
</dbReference>
<accession>A0A917B551</accession>
<sequence>MQRKVACGVHEATERSTPRTKYVEGGGAMASAGLTPPIAPLVRIAESATADGRVDAAANAFAELALLSLRLGHWNEADAFAKRAAAIVDPKAASTAPSTARAVRAATALVPAARGELSTALMALDDIELPARASSGPGLGSRSALPSGSASASGSGPAAKTSPRSAPESRANRAPVQTSVIADALTLHVRLIVLIGLNDWYELQRVTERVDGTPTIRYFQRSEWFALKLLAAWHLNEVVPSSALLEEWRATVNTSDDAYFHAFTGLLLGRDGRHVEALAAIRRAIENLGPSYDPLGRNWIRLVAASALTRRGDSPEEGLGLYREARDELDRLGARVFVARTDSIMATSVRRLGSAVTRNPLMTLSPHQHRVATLVADGHTNREIAQMLGVTTKTVDFHVGNILARLGLESRRDIRKPHPPLTRVALAANRPLGGLGARLPVGSATVCRRDPCGEWMPASARRQRLQHIGYDRSRVFRGEVERRHRREPVARLGEDLHVAGGCSAAVRHVSLHAAGAERVGGRRRRAHFRFRLGEFIGGRFGDGHHERRAV</sequence>
<evidence type="ECO:0000313" key="5">
    <source>
        <dbReference type="Proteomes" id="UP000598775"/>
    </source>
</evidence>
<reference evidence="4 5" key="1">
    <citation type="journal article" date="2014" name="Int. J. Syst. Evol. Microbiol.">
        <title>Complete genome sequence of Corynebacterium casei LMG S-19264T (=DSM 44701T), isolated from a smear-ripened cheese.</title>
        <authorList>
            <consortium name="US DOE Joint Genome Institute (JGI-PGF)"/>
            <person name="Walter F."/>
            <person name="Albersmeier A."/>
            <person name="Kalinowski J."/>
            <person name="Ruckert C."/>
        </authorList>
    </citation>
    <scope>NUCLEOTIDE SEQUENCE [LARGE SCALE GENOMIC DNA]</scope>
    <source>
        <strain evidence="4 5">CGMCC 1.12976</strain>
    </source>
</reference>
<dbReference type="PANTHER" id="PTHR43214">
    <property type="entry name" value="TWO-COMPONENT RESPONSE REGULATOR"/>
    <property type="match status" value="1"/>
</dbReference>
<protein>
    <recommendedName>
        <fullName evidence="3">HTH luxR-type domain-containing protein</fullName>
    </recommendedName>
</protein>
<dbReference type="PROSITE" id="PS00622">
    <property type="entry name" value="HTH_LUXR_1"/>
    <property type="match status" value="1"/>
</dbReference>
<name>A0A917B551_9MICO</name>
<organism evidence="4 5">
    <name type="scientific">Subtercola lobariae</name>
    <dbReference type="NCBI Taxonomy" id="1588641"/>
    <lineage>
        <taxon>Bacteria</taxon>
        <taxon>Bacillati</taxon>
        <taxon>Actinomycetota</taxon>
        <taxon>Actinomycetes</taxon>
        <taxon>Micrococcales</taxon>
        <taxon>Microbacteriaceae</taxon>
        <taxon>Subtercola</taxon>
    </lineage>
</organism>